<dbReference type="Proteomes" id="UP000595917">
    <property type="component" value="Chromosome"/>
</dbReference>
<feature type="transmembrane region" description="Helical" evidence="7">
    <location>
        <begin position="330"/>
        <end position="353"/>
    </location>
</feature>
<dbReference type="KEGG" id="bhc:JFL75_00655"/>
<dbReference type="GO" id="GO:0022857">
    <property type="term" value="F:transmembrane transporter activity"/>
    <property type="evidence" value="ECO:0007669"/>
    <property type="project" value="TreeGrafter"/>
</dbReference>
<keyword evidence="11" id="KW-1185">Reference proteome</keyword>
<keyword evidence="3 7" id="KW-0812">Transmembrane</keyword>
<accession>A0A7T7XN92</accession>
<gene>
    <name evidence="10" type="ORF">JFL75_00655</name>
</gene>
<keyword evidence="5 7" id="KW-0472">Membrane</keyword>
<evidence type="ECO:0000256" key="2">
    <source>
        <dbReference type="ARBA" id="ARBA00022475"/>
    </source>
</evidence>
<evidence type="ECO:0000259" key="9">
    <source>
        <dbReference type="Pfam" id="PF12704"/>
    </source>
</evidence>
<feature type="transmembrane region" description="Helical" evidence="7">
    <location>
        <begin position="274"/>
        <end position="300"/>
    </location>
</feature>
<dbReference type="InterPro" id="IPR003838">
    <property type="entry name" value="ABC3_permease_C"/>
</dbReference>
<dbReference type="Pfam" id="PF02687">
    <property type="entry name" value="FtsX"/>
    <property type="match status" value="1"/>
</dbReference>
<dbReference type="Pfam" id="PF12704">
    <property type="entry name" value="MacB_PCD"/>
    <property type="match status" value="1"/>
</dbReference>
<evidence type="ECO:0000256" key="4">
    <source>
        <dbReference type="ARBA" id="ARBA00022989"/>
    </source>
</evidence>
<organism evidence="10 11">
    <name type="scientific">Breznakiella homolactica</name>
    <dbReference type="NCBI Taxonomy" id="2798577"/>
    <lineage>
        <taxon>Bacteria</taxon>
        <taxon>Pseudomonadati</taxon>
        <taxon>Spirochaetota</taxon>
        <taxon>Spirochaetia</taxon>
        <taxon>Spirochaetales</taxon>
        <taxon>Breznakiellaceae</taxon>
        <taxon>Breznakiella</taxon>
    </lineage>
</organism>
<dbReference type="InterPro" id="IPR025857">
    <property type="entry name" value="MacB_PCD"/>
</dbReference>
<evidence type="ECO:0000256" key="5">
    <source>
        <dbReference type="ARBA" id="ARBA00023136"/>
    </source>
</evidence>
<evidence type="ECO:0000256" key="7">
    <source>
        <dbReference type="SAM" id="Phobius"/>
    </source>
</evidence>
<dbReference type="AlphaFoldDB" id="A0A7T7XN92"/>
<name>A0A7T7XN92_9SPIR</name>
<evidence type="ECO:0000256" key="6">
    <source>
        <dbReference type="ARBA" id="ARBA00038076"/>
    </source>
</evidence>
<reference evidence="10" key="1">
    <citation type="submission" date="2021-01" db="EMBL/GenBank/DDBJ databases">
        <title>Description of Breznakiella homolactica.</title>
        <authorList>
            <person name="Song Y."/>
            <person name="Brune A."/>
        </authorList>
    </citation>
    <scope>NUCLEOTIDE SEQUENCE</scope>
    <source>
        <strain evidence="10">RmG30</strain>
    </source>
</reference>
<proteinExistence type="inferred from homology"/>
<feature type="transmembrane region" description="Helical" evidence="7">
    <location>
        <begin position="20"/>
        <end position="41"/>
    </location>
</feature>
<evidence type="ECO:0000313" key="10">
    <source>
        <dbReference type="EMBL" id="QQO09466.1"/>
    </source>
</evidence>
<evidence type="ECO:0000256" key="1">
    <source>
        <dbReference type="ARBA" id="ARBA00004651"/>
    </source>
</evidence>
<sequence length="398" mass="43755">MFEDFINALQNFRTNKIRTLLSLLGVIIGVASVIMVTTIGLSATEDIKSSFGSAGLDLVQVMPGWDMRRAKELEFDEAFRRELLETIPGIRNLVYSNEFGGRLRNDQLDRNLGLSLRAVEPQYFPMMGLKMDYGRFFSVSEQVMGSQKIILGTEAVRYLFPEGRAAGKTVMLQMDGYQLGFEVVGVLEYSESVGFESPNQCAFIPRTTYTRKINPDTKAGNILIQGIDQAITPQIQQQVEALGFEKTGNPQAVYVFSLQSILDQYNQITMSMNLLLSGIAGISLLVGGIGIMNIMIVTVTERKREIGIRKALGASPGAIRMQFLVESATLTLFGGVVGIIIGLLLSYVVIGFFNWVFVIQWGICTVAFLFSAVVGIFFGLHPAIRAAKLDPVEALAGE</sequence>
<feature type="transmembrane region" description="Helical" evidence="7">
    <location>
        <begin position="359"/>
        <end position="380"/>
    </location>
</feature>
<dbReference type="InterPro" id="IPR050250">
    <property type="entry name" value="Macrolide_Exporter_MacB"/>
</dbReference>
<feature type="domain" description="MacB-like periplasmic core" evidence="9">
    <location>
        <begin position="19"/>
        <end position="242"/>
    </location>
</feature>
<keyword evidence="4 7" id="KW-1133">Transmembrane helix</keyword>
<comment type="subcellular location">
    <subcellularLocation>
        <location evidence="1">Cell membrane</location>
        <topology evidence="1">Multi-pass membrane protein</topology>
    </subcellularLocation>
</comment>
<feature type="domain" description="ABC3 transporter permease C-terminal" evidence="8">
    <location>
        <begin position="279"/>
        <end position="391"/>
    </location>
</feature>
<keyword evidence="2" id="KW-1003">Cell membrane</keyword>
<evidence type="ECO:0000256" key="3">
    <source>
        <dbReference type="ARBA" id="ARBA00022692"/>
    </source>
</evidence>
<dbReference type="RefSeq" id="WP_215626769.1">
    <property type="nucleotide sequence ID" value="NZ_CP067089.2"/>
</dbReference>
<comment type="similarity">
    <text evidence="6">Belongs to the ABC-4 integral membrane protein family.</text>
</comment>
<evidence type="ECO:0000313" key="11">
    <source>
        <dbReference type="Proteomes" id="UP000595917"/>
    </source>
</evidence>
<dbReference type="PANTHER" id="PTHR30572:SF4">
    <property type="entry name" value="ABC TRANSPORTER PERMEASE YTRF"/>
    <property type="match status" value="1"/>
</dbReference>
<protein>
    <submittedName>
        <fullName evidence="10">ABC transporter permease</fullName>
    </submittedName>
</protein>
<dbReference type="EMBL" id="CP067089">
    <property type="protein sequence ID" value="QQO09466.1"/>
    <property type="molecule type" value="Genomic_DNA"/>
</dbReference>
<evidence type="ECO:0000259" key="8">
    <source>
        <dbReference type="Pfam" id="PF02687"/>
    </source>
</evidence>
<dbReference type="GO" id="GO:0005886">
    <property type="term" value="C:plasma membrane"/>
    <property type="evidence" value="ECO:0007669"/>
    <property type="project" value="UniProtKB-SubCell"/>
</dbReference>
<dbReference type="PANTHER" id="PTHR30572">
    <property type="entry name" value="MEMBRANE COMPONENT OF TRANSPORTER-RELATED"/>
    <property type="match status" value="1"/>
</dbReference>